<evidence type="ECO:0000313" key="3">
    <source>
        <dbReference type="Proteomes" id="UP001383192"/>
    </source>
</evidence>
<protein>
    <submittedName>
        <fullName evidence="2">Uncharacterized protein</fullName>
    </submittedName>
</protein>
<evidence type="ECO:0000256" key="1">
    <source>
        <dbReference type="SAM" id="MobiDB-lite"/>
    </source>
</evidence>
<feature type="compositionally biased region" description="Polar residues" evidence="1">
    <location>
        <begin position="47"/>
        <end position="61"/>
    </location>
</feature>
<proteinExistence type="predicted"/>
<dbReference type="Proteomes" id="UP001383192">
    <property type="component" value="Unassembled WGS sequence"/>
</dbReference>
<dbReference type="AlphaFoldDB" id="A0AAW0DTC0"/>
<feature type="region of interest" description="Disordered" evidence="1">
    <location>
        <begin position="1"/>
        <end position="83"/>
    </location>
</feature>
<reference evidence="2 3" key="1">
    <citation type="submission" date="2024-01" db="EMBL/GenBank/DDBJ databases">
        <title>A draft genome for a cacao thread blight-causing isolate of Paramarasmius palmivorus.</title>
        <authorList>
            <person name="Baruah I.K."/>
            <person name="Bukari Y."/>
            <person name="Amoako-Attah I."/>
            <person name="Meinhardt L.W."/>
            <person name="Bailey B.A."/>
            <person name="Cohen S.P."/>
        </authorList>
    </citation>
    <scope>NUCLEOTIDE SEQUENCE [LARGE SCALE GENOMIC DNA]</scope>
    <source>
        <strain evidence="2 3">GH-12</strain>
    </source>
</reference>
<gene>
    <name evidence="2" type="ORF">VNI00_003191</name>
</gene>
<dbReference type="EMBL" id="JAYKXP010000008">
    <property type="protein sequence ID" value="KAK7054728.1"/>
    <property type="molecule type" value="Genomic_DNA"/>
</dbReference>
<keyword evidence="3" id="KW-1185">Reference proteome</keyword>
<evidence type="ECO:0000313" key="2">
    <source>
        <dbReference type="EMBL" id="KAK7054728.1"/>
    </source>
</evidence>
<comment type="caution">
    <text evidence="2">The sequence shown here is derived from an EMBL/GenBank/DDBJ whole genome shotgun (WGS) entry which is preliminary data.</text>
</comment>
<feature type="compositionally biased region" description="Pro residues" evidence="1">
    <location>
        <begin position="10"/>
        <end position="28"/>
    </location>
</feature>
<sequence>MAQGILDAPSPSPVPAAPRLPASLPPLKPSSCPAPRIQVRRIVSAPTVPSSDTSSPNTPLSAYNAADRNHKWDPPSTPDPLVR</sequence>
<organism evidence="2 3">
    <name type="scientific">Paramarasmius palmivorus</name>
    <dbReference type="NCBI Taxonomy" id="297713"/>
    <lineage>
        <taxon>Eukaryota</taxon>
        <taxon>Fungi</taxon>
        <taxon>Dikarya</taxon>
        <taxon>Basidiomycota</taxon>
        <taxon>Agaricomycotina</taxon>
        <taxon>Agaricomycetes</taxon>
        <taxon>Agaricomycetidae</taxon>
        <taxon>Agaricales</taxon>
        <taxon>Marasmiineae</taxon>
        <taxon>Marasmiaceae</taxon>
        <taxon>Paramarasmius</taxon>
    </lineage>
</organism>
<accession>A0AAW0DTC0</accession>
<name>A0AAW0DTC0_9AGAR</name>